<dbReference type="InterPro" id="IPR029058">
    <property type="entry name" value="AB_hydrolase_fold"/>
</dbReference>
<dbReference type="Gene3D" id="3.40.50.1820">
    <property type="entry name" value="alpha/beta hydrolase"/>
    <property type="match status" value="1"/>
</dbReference>
<gene>
    <name evidence="1" type="ORF">RQX22_02225</name>
</gene>
<comment type="caution">
    <text evidence="1">The sequence shown here is derived from an EMBL/GenBank/DDBJ whole genome shotgun (WGS) entry which is preliminary data.</text>
</comment>
<evidence type="ECO:0008006" key="3">
    <source>
        <dbReference type="Google" id="ProtNLM"/>
    </source>
</evidence>
<proteinExistence type="predicted"/>
<evidence type="ECO:0000313" key="1">
    <source>
        <dbReference type="EMBL" id="MDT9597766.1"/>
    </source>
</evidence>
<reference evidence="1 2" key="1">
    <citation type="submission" date="2023-05" db="EMBL/GenBank/DDBJ databases">
        <authorList>
            <person name="Guo Y."/>
        </authorList>
    </citation>
    <scope>NUCLEOTIDE SEQUENCE [LARGE SCALE GENOMIC DNA]</scope>
    <source>
        <strain evidence="1 2">GR2756</strain>
    </source>
</reference>
<evidence type="ECO:0000313" key="2">
    <source>
        <dbReference type="Proteomes" id="UP001259572"/>
    </source>
</evidence>
<dbReference type="EMBL" id="JAVUPU010000001">
    <property type="protein sequence ID" value="MDT9597766.1"/>
    <property type="molecule type" value="Genomic_DNA"/>
</dbReference>
<dbReference type="Proteomes" id="UP001259572">
    <property type="component" value="Unassembled WGS sequence"/>
</dbReference>
<dbReference type="SUPFAM" id="SSF53474">
    <property type="entry name" value="alpha/beta-Hydrolases"/>
    <property type="match status" value="1"/>
</dbReference>
<organism evidence="1 2">
    <name type="scientific">Sphingosinicella rhizophila</name>
    <dbReference type="NCBI Taxonomy" id="3050082"/>
    <lineage>
        <taxon>Bacteria</taxon>
        <taxon>Pseudomonadati</taxon>
        <taxon>Pseudomonadota</taxon>
        <taxon>Alphaproteobacteria</taxon>
        <taxon>Sphingomonadales</taxon>
        <taxon>Sphingosinicellaceae</taxon>
        <taxon>Sphingosinicella</taxon>
    </lineage>
</organism>
<accession>A0ABU3Q2X3</accession>
<keyword evidence="2" id="KW-1185">Reference proteome</keyword>
<name>A0ABU3Q2X3_9SPHN</name>
<protein>
    <recommendedName>
        <fullName evidence="3">Alpha/beta hydrolase</fullName>
    </recommendedName>
</protein>
<sequence length="220" mass="23341">MKEPAGLDYEIFEAGHTKEWLMRIGPRDAPSILFLPALFEEMNRTRALTAATMRLVAARGLACWLPDLPGTGESHAALENCAWEDWQSAIAAAARHVSGINKLCAVASIRGGALLDGHVPAPKRWRFAPVDGTSLVRDLSRAGLMGGGGSAGYSPPPGLLAALETAQPTLAGDIRTLRLASDRNDADHKVAGSALWRRSEPATSEALATALADDILKWIG</sequence>
<dbReference type="RefSeq" id="WP_315723226.1">
    <property type="nucleotide sequence ID" value="NZ_JAVUPU010000001.1"/>
</dbReference>